<comment type="caution">
    <text evidence="2">The sequence shown here is derived from an EMBL/GenBank/DDBJ whole genome shotgun (WGS) entry which is preliminary data.</text>
</comment>
<feature type="non-terminal residue" evidence="2">
    <location>
        <position position="105"/>
    </location>
</feature>
<feature type="signal peptide" evidence="1">
    <location>
        <begin position="1"/>
        <end position="28"/>
    </location>
</feature>
<dbReference type="Proteomes" id="UP000015453">
    <property type="component" value="Unassembled WGS sequence"/>
</dbReference>
<reference evidence="2 3" key="1">
    <citation type="journal article" date="2013" name="BMC Genomics">
        <title>The miniature genome of a carnivorous plant Genlisea aurea contains a low number of genes and short non-coding sequences.</title>
        <authorList>
            <person name="Leushkin E.V."/>
            <person name="Sutormin R.A."/>
            <person name="Nabieva E.R."/>
            <person name="Penin A.A."/>
            <person name="Kondrashov A.S."/>
            <person name="Logacheva M.D."/>
        </authorList>
    </citation>
    <scope>NUCLEOTIDE SEQUENCE [LARGE SCALE GENOMIC DNA]</scope>
</reference>
<proteinExistence type="predicted"/>
<accession>S8EDV3</accession>
<gene>
    <name evidence="2" type="ORF">M569_04005</name>
</gene>
<protein>
    <recommendedName>
        <fullName evidence="4">Pectinesterase inhibitor domain-containing protein</fullName>
    </recommendedName>
</protein>
<dbReference type="EMBL" id="AUSU01001556">
    <property type="protein sequence ID" value="EPS70757.1"/>
    <property type="molecule type" value="Genomic_DNA"/>
</dbReference>
<dbReference type="AlphaFoldDB" id="S8EDV3"/>
<evidence type="ECO:0000256" key="1">
    <source>
        <dbReference type="SAM" id="SignalP"/>
    </source>
</evidence>
<keyword evidence="1" id="KW-0732">Signal</keyword>
<feature type="chain" id="PRO_5004550605" description="Pectinesterase inhibitor domain-containing protein" evidence="1">
    <location>
        <begin position="29"/>
        <end position="105"/>
    </location>
</feature>
<evidence type="ECO:0000313" key="3">
    <source>
        <dbReference type="Proteomes" id="UP000015453"/>
    </source>
</evidence>
<keyword evidence="3" id="KW-1185">Reference proteome</keyword>
<dbReference type="OrthoDB" id="1746123at2759"/>
<sequence length="105" mass="11779">MRLPSRTTLVWCLVHVALLLLQCRGADAAAAAAFVNASQLYNSTALNEFTELVYERISSLTYDLIHSQITRKASFCITNPEDDWNRAFNYSSNLGFLSNCLVETQ</sequence>
<name>S8EDV3_9LAMI</name>
<evidence type="ECO:0008006" key="4">
    <source>
        <dbReference type="Google" id="ProtNLM"/>
    </source>
</evidence>
<organism evidence="2 3">
    <name type="scientific">Genlisea aurea</name>
    <dbReference type="NCBI Taxonomy" id="192259"/>
    <lineage>
        <taxon>Eukaryota</taxon>
        <taxon>Viridiplantae</taxon>
        <taxon>Streptophyta</taxon>
        <taxon>Embryophyta</taxon>
        <taxon>Tracheophyta</taxon>
        <taxon>Spermatophyta</taxon>
        <taxon>Magnoliopsida</taxon>
        <taxon>eudicotyledons</taxon>
        <taxon>Gunneridae</taxon>
        <taxon>Pentapetalae</taxon>
        <taxon>asterids</taxon>
        <taxon>lamiids</taxon>
        <taxon>Lamiales</taxon>
        <taxon>Lentibulariaceae</taxon>
        <taxon>Genlisea</taxon>
    </lineage>
</organism>
<evidence type="ECO:0000313" key="2">
    <source>
        <dbReference type="EMBL" id="EPS70757.1"/>
    </source>
</evidence>